<evidence type="ECO:0000313" key="2">
    <source>
        <dbReference type="EMBL" id="GAA2094988.1"/>
    </source>
</evidence>
<comment type="caution">
    <text evidence="2">The sequence shown here is derived from an EMBL/GenBank/DDBJ whole genome shotgun (WGS) entry which is preliminary data.</text>
</comment>
<dbReference type="EMBL" id="BAAAPE010000016">
    <property type="protein sequence ID" value="GAA2094988.1"/>
    <property type="molecule type" value="Genomic_DNA"/>
</dbReference>
<name>A0ABP5IBC2_9ACTN</name>
<evidence type="ECO:0000313" key="3">
    <source>
        <dbReference type="Proteomes" id="UP001500016"/>
    </source>
</evidence>
<proteinExistence type="predicted"/>
<organism evidence="2 3">
    <name type="scientific">Streptomyces albiaxialis</name>
    <dbReference type="NCBI Taxonomy" id="329523"/>
    <lineage>
        <taxon>Bacteria</taxon>
        <taxon>Bacillati</taxon>
        <taxon>Actinomycetota</taxon>
        <taxon>Actinomycetes</taxon>
        <taxon>Kitasatosporales</taxon>
        <taxon>Streptomycetaceae</taxon>
        <taxon>Streptomyces</taxon>
    </lineage>
</organism>
<gene>
    <name evidence="2" type="ORF">GCM10009801_63480</name>
</gene>
<feature type="domain" description="HTH cro/C1-type" evidence="1">
    <location>
        <begin position="78"/>
        <end position="134"/>
    </location>
</feature>
<accession>A0ABP5IBC2</accession>
<keyword evidence="3" id="KW-1185">Reference proteome</keyword>
<dbReference type="InterPro" id="IPR001387">
    <property type="entry name" value="Cro/C1-type_HTH"/>
</dbReference>
<evidence type="ECO:0000259" key="1">
    <source>
        <dbReference type="SMART" id="SM00530"/>
    </source>
</evidence>
<dbReference type="RefSeq" id="WP_344533124.1">
    <property type="nucleotide sequence ID" value="NZ_BAAAPE010000016.1"/>
</dbReference>
<dbReference type="SMART" id="SM00530">
    <property type="entry name" value="HTH_XRE"/>
    <property type="match status" value="2"/>
</dbReference>
<feature type="domain" description="HTH cro/C1-type" evidence="1">
    <location>
        <begin position="11"/>
        <end position="72"/>
    </location>
</feature>
<dbReference type="Gene3D" id="1.10.260.40">
    <property type="entry name" value="lambda repressor-like DNA-binding domains"/>
    <property type="match status" value="2"/>
</dbReference>
<reference evidence="3" key="1">
    <citation type="journal article" date="2019" name="Int. J. Syst. Evol. Microbiol.">
        <title>The Global Catalogue of Microorganisms (GCM) 10K type strain sequencing project: providing services to taxonomists for standard genome sequencing and annotation.</title>
        <authorList>
            <consortium name="The Broad Institute Genomics Platform"/>
            <consortium name="The Broad Institute Genome Sequencing Center for Infectious Disease"/>
            <person name="Wu L."/>
            <person name="Ma J."/>
        </authorList>
    </citation>
    <scope>NUCLEOTIDE SEQUENCE [LARGE SCALE GENOMIC DNA]</scope>
    <source>
        <strain evidence="3">JCM 15478</strain>
    </source>
</reference>
<protein>
    <submittedName>
        <fullName evidence="2">Helix-turn-helix transcriptional regulator</fullName>
    </submittedName>
</protein>
<sequence>MQDSTPFDAAAARRFREALGLTPAHVAYGMRAAFGQHVDPRLVAAWEQGTMVPDERQLTALAGALWCSPAHLLRAPRTLREHRLARGVSAPDLALEIGMDPAEYERVEATGRWTGDARQAEALARALRLALPALLAFTGREEELAGLLRRAVTTRWQAYAAAVARLVPVPRDRVEAALRTLHASYAAASAGSLNWAAGAHGPGAGPAYLDDVLRHFWAALEA</sequence>
<dbReference type="Proteomes" id="UP001500016">
    <property type="component" value="Unassembled WGS sequence"/>
</dbReference>
<dbReference type="InterPro" id="IPR010982">
    <property type="entry name" value="Lambda_DNA-bd_dom_sf"/>
</dbReference>
<dbReference type="SUPFAM" id="SSF47413">
    <property type="entry name" value="lambda repressor-like DNA-binding domains"/>
    <property type="match status" value="2"/>
</dbReference>